<dbReference type="InterPro" id="IPR027417">
    <property type="entry name" value="P-loop_NTPase"/>
</dbReference>
<dbReference type="Gene3D" id="3.40.50.300">
    <property type="entry name" value="P-loop containing nucleotide triphosphate hydrolases"/>
    <property type="match status" value="1"/>
</dbReference>
<dbReference type="OrthoDB" id="9802264at2"/>
<reference evidence="10 11" key="1">
    <citation type="submission" date="2018-09" db="EMBL/GenBank/DDBJ databases">
        <title>Marinorhizobium profundi gen. nov., sp. nov., isolated from a deep-sea sediment sample from the New Britain Trench and proposal of Marinorhizobiaceae fam. nov. in the order Rhizobiales of the class Alphaproteobacteria.</title>
        <authorList>
            <person name="Cao J."/>
        </authorList>
    </citation>
    <scope>NUCLEOTIDE SEQUENCE [LARGE SCALE GENOMIC DNA]</scope>
    <source>
        <strain evidence="10 11">WS11</strain>
    </source>
</reference>
<evidence type="ECO:0000256" key="2">
    <source>
        <dbReference type="ARBA" id="ARBA00022448"/>
    </source>
</evidence>
<organism evidence="10 11">
    <name type="scientific">Georhizobium profundi</name>
    <dbReference type="NCBI Taxonomy" id="2341112"/>
    <lineage>
        <taxon>Bacteria</taxon>
        <taxon>Pseudomonadati</taxon>
        <taxon>Pseudomonadota</taxon>
        <taxon>Alphaproteobacteria</taxon>
        <taxon>Hyphomicrobiales</taxon>
        <taxon>Rhizobiaceae</taxon>
        <taxon>Georhizobium</taxon>
    </lineage>
</organism>
<dbReference type="PROSITE" id="PS00211">
    <property type="entry name" value="ABC_TRANSPORTER_1"/>
    <property type="match status" value="1"/>
</dbReference>
<feature type="region of interest" description="Disordered" evidence="8">
    <location>
        <begin position="249"/>
        <end position="272"/>
    </location>
</feature>
<dbReference type="EC" id="3.6.3.28" evidence="10"/>
<dbReference type="InterPro" id="IPR017871">
    <property type="entry name" value="ABC_transporter-like_CS"/>
</dbReference>
<dbReference type="SMART" id="SM00382">
    <property type="entry name" value="AAA"/>
    <property type="match status" value="1"/>
</dbReference>
<evidence type="ECO:0000256" key="8">
    <source>
        <dbReference type="SAM" id="MobiDB-lite"/>
    </source>
</evidence>
<keyword evidence="5 10" id="KW-0067">ATP-binding</keyword>
<dbReference type="NCBIfam" id="TIGR02315">
    <property type="entry name" value="ABC_phnC"/>
    <property type="match status" value="1"/>
</dbReference>
<keyword evidence="4" id="KW-0547">Nucleotide-binding</keyword>
<keyword evidence="3" id="KW-1003">Cell membrane</keyword>
<evidence type="ECO:0000313" key="11">
    <source>
        <dbReference type="Proteomes" id="UP000268192"/>
    </source>
</evidence>
<gene>
    <name evidence="10" type="primary">phnC</name>
    <name evidence="10" type="ORF">D5400_07155</name>
</gene>
<dbReference type="InterPro" id="IPR003593">
    <property type="entry name" value="AAA+_ATPase"/>
</dbReference>
<evidence type="ECO:0000256" key="5">
    <source>
        <dbReference type="ARBA" id="ARBA00022840"/>
    </source>
</evidence>
<dbReference type="SUPFAM" id="SSF52540">
    <property type="entry name" value="P-loop containing nucleoside triphosphate hydrolases"/>
    <property type="match status" value="1"/>
</dbReference>
<dbReference type="GO" id="GO:0015416">
    <property type="term" value="F:ABC-type phosphonate transporter activity"/>
    <property type="evidence" value="ECO:0007669"/>
    <property type="project" value="InterPro"/>
</dbReference>
<dbReference type="KEGG" id="abaw:D5400_07155"/>
<evidence type="ECO:0000256" key="3">
    <source>
        <dbReference type="ARBA" id="ARBA00022475"/>
    </source>
</evidence>
<evidence type="ECO:0000313" key="10">
    <source>
        <dbReference type="EMBL" id="AZN71087.1"/>
    </source>
</evidence>
<dbReference type="RefSeq" id="WP_126009003.1">
    <property type="nucleotide sequence ID" value="NZ_CP032509.1"/>
</dbReference>
<evidence type="ECO:0000256" key="1">
    <source>
        <dbReference type="ARBA" id="ARBA00005417"/>
    </source>
</evidence>
<keyword evidence="11" id="KW-1185">Reference proteome</keyword>
<protein>
    <submittedName>
        <fullName evidence="10">Phosphonate ABC transporter ATP-binding protein</fullName>
        <ecNumber evidence="10">3.6.3.28</ecNumber>
    </submittedName>
</protein>
<dbReference type="InterPro" id="IPR050086">
    <property type="entry name" value="MetN_ABC_transporter-like"/>
</dbReference>
<dbReference type="InterPro" id="IPR012693">
    <property type="entry name" value="ABC_transpr_PhnC"/>
</dbReference>
<dbReference type="GO" id="GO:0016887">
    <property type="term" value="F:ATP hydrolysis activity"/>
    <property type="evidence" value="ECO:0007669"/>
    <property type="project" value="InterPro"/>
</dbReference>
<accession>A0A3Q8XPQ2</accession>
<evidence type="ECO:0000256" key="6">
    <source>
        <dbReference type="ARBA" id="ARBA00022967"/>
    </source>
</evidence>
<dbReference type="GO" id="GO:0016020">
    <property type="term" value="C:membrane"/>
    <property type="evidence" value="ECO:0007669"/>
    <property type="project" value="InterPro"/>
</dbReference>
<dbReference type="Pfam" id="PF00005">
    <property type="entry name" value="ABC_tran"/>
    <property type="match status" value="1"/>
</dbReference>
<keyword evidence="10" id="KW-0378">Hydrolase</keyword>
<dbReference type="PROSITE" id="PS50893">
    <property type="entry name" value="ABC_TRANSPORTER_2"/>
    <property type="match status" value="1"/>
</dbReference>
<evidence type="ECO:0000256" key="4">
    <source>
        <dbReference type="ARBA" id="ARBA00022741"/>
    </source>
</evidence>
<dbReference type="PANTHER" id="PTHR43166">
    <property type="entry name" value="AMINO ACID IMPORT ATP-BINDING PROTEIN"/>
    <property type="match status" value="1"/>
</dbReference>
<comment type="similarity">
    <text evidence="1">Belongs to the ABC transporter superfamily.</text>
</comment>
<keyword evidence="6" id="KW-1278">Translocase</keyword>
<dbReference type="AlphaFoldDB" id="A0A3Q8XPQ2"/>
<keyword evidence="2" id="KW-0813">Transport</keyword>
<dbReference type="CDD" id="cd03256">
    <property type="entry name" value="ABC_PhnC_transporter"/>
    <property type="match status" value="1"/>
</dbReference>
<evidence type="ECO:0000256" key="7">
    <source>
        <dbReference type="ARBA" id="ARBA00023136"/>
    </source>
</evidence>
<dbReference type="EMBL" id="CP032509">
    <property type="protein sequence ID" value="AZN71087.1"/>
    <property type="molecule type" value="Genomic_DNA"/>
</dbReference>
<dbReference type="PANTHER" id="PTHR43166:SF6">
    <property type="entry name" value="PHOSPHONATES IMPORT ATP-BINDING PROTEIN PHNC"/>
    <property type="match status" value="1"/>
</dbReference>
<name>A0A3Q8XPQ2_9HYPH</name>
<proteinExistence type="inferred from homology"/>
<feature type="domain" description="ABC transporter" evidence="9">
    <location>
        <begin position="2"/>
        <end position="245"/>
    </location>
</feature>
<dbReference type="Proteomes" id="UP000268192">
    <property type="component" value="Chromosome"/>
</dbReference>
<evidence type="ECO:0000259" key="9">
    <source>
        <dbReference type="PROSITE" id="PS50893"/>
    </source>
</evidence>
<dbReference type="InterPro" id="IPR003439">
    <property type="entry name" value="ABC_transporter-like_ATP-bd"/>
</dbReference>
<dbReference type="GO" id="GO:0005524">
    <property type="term" value="F:ATP binding"/>
    <property type="evidence" value="ECO:0007669"/>
    <property type="project" value="UniProtKB-KW"/>
</dbReference>
<keyword evidence="7" id="KW-0472">Membrane</keyword>
<sequence length="286" mass="31048">MLAIKNLTKSFKTRNAVDNISLDIPDGQMVGVIGRSGAGKSTLLRMINRLAEPTGGSIIFDGRDVTALKGRELLEWRANCAMVFQQFNLVGRLNVLTNVLTGRLYHHGLIASMFQVFTPAERAFAIRALDRLGMAHTALQQADTLSGGQMQRVAIARALAQEPKIVLADEPIASLDPMNAKVVMDALRTINREDGIAVICNLHTLDTARNYCDRVIGLFEGRVVFDGPPSALTEQAAREIYGAEADEAFSESMTSTTLKPAGTEVPAERLTEADLQQRARAELLAG</sequence>